<dbReference type="RefSeq" id="WP_257500767.1">
    <property type="nucleotide sequence ID" value="NZ_CP102382.1"/>
</dbReference>
<feature type="compositionally biased region" description="Low complexity" evidence="1">
    <location>
        <begin position="246"/>
        <end position="258"/>
    </location>
</feature>
<evidence type="ECO:0000313" key="4">
    <source>
        <dbReference type="Proteomes" id="UP001317001"/>
    </source>
</evidence>
<feature type="region of interest" description="Disordered" evidence="1">
    <location>
        <begin position="219"/>
        <end position="308"/>
    </location>
</feature>
<dbReference type="Proteomes" id="UP001317001">
    <property type="component" value="Chromosome"/>
</dbReference>
<keyword evidence="4" id="KW-1185">Reference proteome</keyword>
<accession>A0ABY5NWU5</accession>
<proteinExistence type="predicted"/>
<evidence type="ECO:0000256" key="2">
    <source>
        <dbReference type="SAM" id="SignalP"/>
    </source>
</evidence>
<reference evidence="3 4" key="1">
    <citation type="submission" date="2022-08" db="EMBL/GenBank/DDBJ databases">
        <title>Myroides zhujiangensis sp. nov., a novel bacterium isolated from sediment in the Pearl River Estuary.</title>
        <authorList>
            <person name="Cui L."/>
        </authorList>
    </citation>
    <scope>NUCLEOTIDE SEQUENCE [LARGE SCALE GENOMIC DNA]</scope>
    <source>
        <strain evidence="3 4">SCSIO 72103</strain>
    </source>
</reference>
<sequence length="308" mass="34755">MLHIPIKRFNVLSFCLFAAAGATLTGCSSLSQQPYDVDGIYNNSKIVVEDTHEKGKYYAEYFKEKTEDNEAYFTDVDNYSSNYNQPNGGWGDATTDTQIVYNFDNWGWGNPYWGWNNWGWGSPFWGWNNWGFGWGMGMGFGWGGAWGWGNPYWGWGNPYWGWGYPGVGFRNISRSNSYRALTSRQWATNNRMATTNARGLRSSSLSNRNSFGRSTTFARENSRATRMAVSQGRFESNRNSFDRSRNTNNNFNTRTNRSNRIETNRMQRSARPVYTPSSNSRMNSGGSFGGSRGGGSMGGGMRSGGGRR</sequence>
<feature type="chain" id="PRO_5046093559" description="Vitellogenin II" evidence="2">
    <location>
        <begin position="21"/>
        <end position="308"/>
    </location>
</feature>
<keyword evidence="2" id="KW-0732">Signal</keyword>
<dbReference type="PROSITE" id="PS51257">
    <property type="entry name" value="PROKAR_LIPOPROTEIN"/>
    <property type="match status" value="1"/>
</dbReference>
<protein>
    <recommendedName>
        <fullName evidence="5">Vitellogenin II</fullName>
    </recommendedName>
</protein>
<feature type="signal peptide" evidence="2">
    <location>
        <begin position="1"/>
        <end position="20"/>
    </location>
</feature>
<evidence type="ECO:0000313" key="3">
    <source>
        <dbReference type="EMBL" id="UUV22857.1"/>
    </source>
</evidence>
<evidence type="ECO:0008006" key="5">
    <source>
        <dbReference type="Google" id="ProtNLM"/>
    </source>
</evidence>
<organism evidence="3 4">
    <name type="scientific">Paenimyroides aestuarii</name>
    <dbReference type="NCBI Taxonomy" id="2968490"/>
    <lineage>
        <taxon>Bacteria</taxon>
        <taxon>Pseudomonadati</taxon>
        <taxon>Bacteroidota</taxon>
        <taxon>Flavobacteriia</taxon>
        <taxon>Flavobacteriales</taxon>
        <taxon>Flavobacteriaceae</taxon>
        <taxon>Paenimyroides</taxon>
    </lineage>
</organism>
<gene>
    <name evidence="3" type="ORF">NPX36_10710</name>
</gene>
<evidence type="ECO:0000256" key="1">
    <source>
        <dbReference type="SAM" id="MobiDB-lite"/>
    </source>
</evidence>
<feature type="compositionally biased region" description="Gly residues" evidence="1">
    <location>
        <begin position="286"/>
        <end position="308"/>
    </location>
</feature>
<dbReference type="EMBL" id="CP102382">
    <property type="protein sequence ID" value="UUV22857.1"/>
    <property type="molecule type" value="Genomic_DNA"/>
</dbReference>
<name>A0ABY5NWU5_9FLAO</name>